<gene>
    <name evidence="1" type="ORF">PLAM_0436</name>
    <name evidence="2" type="ORF">PLAM_0437</name>
</gene>
<protein>
    <submittedName>
        <fullName evidence="1">Uncharacterized protein</fullName>
    </submittedName>
</protein>
<evidence type="ECO:0000313" key="2">
    <source>
        <dbReference type="EMBL" id="CUM58404.1"/>
    </source>
</evidence>
<sequence>MSAFADLYGMWVGKIRPQNLQPASAGFVCVDAVSTAFNLM</sequence>
<dbReference type="EMBL" id="LO018304">
    <property type="protein sequence ID" value="CUM58404.1"/>
    <property type="molecule type" value="Genomic_DNA"/>
</dbReference>
<dbReference type="AlphaFoldDB" id="A0A1J1JAG3"/>
<organism evidence="1">
    <name type="scientific">Planktothrix agardhii</name>
    <name type="common">Oscillatoria agardhii</name>
    <dbReference type="NCBI Taxonomy" id="1160"/>
    <lineage>
        <taxon>Bacteria</taxon>
        <taxon>Bacillati</taxon>
        <taxon>Cyanobacteriota</taxon>
        <taxon>Cyanophyceae</taxon>
        <taxon>Oscillatoriophycideae</taxon>
        <taxon>Oscillatoriales</taxon>
        <taxon>Microcoleaceae</taxon>
        <taxon>Planktothrix</taxon>
    </lineage>
</organism>
<accession>A0A1J1JAG3</accession>
<dbReference type="EMBL" id="LO018304">
    <property type="protein sequence ID" value="CUM58403.1"/>
    <property type="molecule type" value="Genomic_DNA"/>
</dbReference>
<name>A0A1J1JAG3_PLAAG</name>
<evidence type="ECO:0000313" key="1">
    <source>
        <dbReference type="EMBL" id="CUM58403.1"/>
    </source>
</evidence>
<proteinExistence type="predicted"/>
<reference evidence="1" key="1">
    <citation type="submission" date="2015-09" db="EMBL/GenBank/DDBJ databases">
        <authorList>
            <person name="Jackson K.R."/>
            <person name="Lunt B.L."/>
            <person name="Fisher J.N.B."/>
            <person name="Gardner A.V."/>
            <person name="Bailey M.E."/>
            <person name="Deus L.M."/>
            <person name="Earl A.S."/>
            <person name="Gibby P.D."/>
            <person name="Hartmann K.A."/>
            <person name="Liu J.E."/>
            <person name="Manci A.M."/>
            <person name="Nielsen D.A."/>
            <person name="Solomon M.B."/>
            <person name="Breakwell D.P."/>
            <person name="Burnett S.H."/>
            <person name="Grose J.H."/>
        </authorList>
    </citation>
    <scope>NUCLEOTIDE SEQUENCE</scope>
    <source>
        <strain evidence="1">7805</strain>
    </source>
</reference>